<evidence type="ECO:0000256" key="1">
    <source>
        <dbReference type="SAM" id="MobiDB-lite"/>
    </source>
</evidence>
<dbReference type="SUPFAM" id="SSF52980">
    <property type="entry name" value="Restriction endonuclease-like"/>
    <property type="match status" value="1"/>
</dbReference>
<dbReference type="InterPro" id="IPR011335">
    <property type="entry name" value="Restrct_endonuc-II-like"/>
</dbReference>
<dbReference type="InterPro" id="IPR011604">
    <property type="entry name" value="PDDEXK-like_dom_sf"/>
</dbReference>
<dbReference type="PANTHER" id="PTHR47526:SF4">
    <property type="entry name" value="SWIM-TYPE DOMAIN-CONTAINING PROTEIN"/>
    <property type="match status" value="1"/>
</dbReference>
<sequence length="223" mass="24942">MFFLGATPGLLVKSSCCGEGTVEVKCPWTVRDGQLCDLLREKSSCVSECEGSLRLKKSHRYYYQIQVQVFVWKREYSEFVLWTCTEIHVERVKADKEFLLLLLRAAEGFFKTVLLPELVCRWFTIEKENQPPAQSLPSTSAAANVARGNQPPAPSQLSTSALANPAQPKCTANVTDASLGQYCVCRGPEKGRMMQCDSPACAITWYHFNCVGLKKALKASKWF</sequence>
<dbReference type="PANTHER" id="PTHR47526">
    <property type="entry name" value="ATP-DEPENDENT DNA HELICASE"/>
    <property type="match status" value="1"/>
</dbReference>
<feature type="compositionally biased region" description="Polar residues" evidence="1">
    <location>
        <begin position="131"/>
        <end position="142"/>
    </location>
</feature>
<accession>A0A9J6FXV0</accession>
<dbReference type="SUPFAM" id="SSF57903">
    <property type="entry name" value="FYVE/PHD zinc finger"/>
    <property type="match status" value="1"/>
</dbReference>
<dbReference type="Gene3D" id="3.30.40.10">
    <property type="entry name" value="Zinc/RING finger domain, C3HC4 (zinc finger)"/>
    <property type="match status" value="1"/>
</dbReference>
<dbReference type="GO" id="GO:0006281">
    <property type="term" value="P:DNA repair"/>
    <property type="evidence" value="ECO:0007669"/>
    <property type="project" value="UniProtKB-ARBA"/>
</dbReference>
<dbReference type="EMBL" id="JABSTR010000004">
    <property type="protein sequence ID" value="KAH9367161.1"/>
    <property type="molecule type" value="Genomic_DNA"/>
</dbReference>
<organism evidence="2 3">
    <name type="scientific">Haemaphysalis longicornis</name>
    <name type="common">Bush tick</name>
    <dbReference type="NCBI Taxonomy" id="44386"/>
    <lineage>
        <taxon>Eukaryota</taxon>
        <taxon>Metazoa</taxon>
        <taxon>Ecdysozoa</taxon>
        <taxon>Arthropoda</taxon>
        <taxon>Chelicerata</taxon>
        <taxon>Arachnida</taxon>
        <taxon>Acari</taxon>
        <taxon>Parasitiformes</taxon>
        <taxon>Ixodida</taxon>
        <taxon>Ixodoidea</taxon>
        <taxon>Ixodidae</taxon>
        <taxon>Haemaphysalinae</taxon>
        <taxon>Haemaphysalis</taxon>
    </lineage>
</organism>
<dbReference type="OMA" id="ASINCEC"/>
<feature type="region of interest" description="Disordered" evidence="1">
    <location>
        <begin position="130"/>
        <end position="161"/>
    </location>
</feature>
<dbReference type="InterPro" id="IPR013083">
    <property type="entry name" value="Znf_RING/FYVE/PHD"/>
</dbReference>
<name>A0A9J6FXV0_HAELO</name>
<dbReference type="InterPro" id="IPR011011">
    <property type="entry name" value="Znf_FYVE_PHD"/>
</dbReference>
<evidence type="ECO:0000313" key="3">
    <source>
        <dbReference type="Proteomes" id="UP000821853"/>
    </source>
</evidence>
<evidence type="ECO:0008006" key="4">
    <source>
        <dbReference type="Google" id="ProtNLM"/>
    </source>
</evidence>
<protein>
    <recommendedName>
        <fullName evidence="4">Zinc finger PHD-type domain-containing protein</fullName>
    </recommendedName>
</protein>
<dbReference type="Gene3D" id="3.90.320.10">
    <property type="match status" value="1"/>
</dbReference>
<reference evidence="2 3" key="1">
    <citation type="journal article" date="2020" name="Cell">
        <title>Large-Scale Comparative Analyses of Tick Genomes Elucidate Their Genetic Diversity and Vector Capacities.</title>
        <authorList>
            <consortium name="Tick Genome and Microbiome Consortium (TIGMIC)"/>
            <person name="Jia N."/>
            <person name="Wang J."/>
            <person name="Shi W."/>
            <person name="Du L."/>
            <person name="Sun Y."/>
            <person name="Zhan W."/>
            <person name="Jiang J.F."/>
            <person name="Wang Q."/>
            <person name="Zhang B."/>
            <person name="Ji P."/>
            <person name="Bell-Sakyi L."/>
            <person name="Cui X.M."/>
            <person name="Yuan T.T."/>
            <person name="Jiang B.G."/>
            <person name="Yang W.F."/>
            <person name="Lam T.T."/>
            <person name="Chang Q.C."/>
            <person name="Ding S.J."/>
            <person name="Wang X.J."/>
            <person name="Zhu J.G."/>
            <person name="Ruan X.D."/>
            <person name="Zhao L."/>
            <person name="Wei J.T."/>
            <person name="Ye R.Z."/>
            <person name="Que T.C."/>
            <person name="Du C.H."/>
            <person name="Zhou Y.H."/>
            <person name="Cheng J.X."/>
            <person name="Dai P.F."/>
            <person name="Guo W.B."/>
            <person name="Han X.H."/>
            <person name="Huang E.J."/>
            <person name="Li L.F."/>
            <person name="Wei W."/>
            <person name="Gao Y.C."/>
            <person name="Liu J.Z."/>
            <person name="Shao H.Z."/>
            <person name="Wang X."/>
            <person name="Wang C.C."/>
            <person name="Yang T.C."/>
            <person name="Huo Q.B."/>
            <person name="Li W."/>
            <person name="Chen H.Y."/>
            <person name="Chen S.E."/>
            <person name="Zhou L.G."/>
            <person name="Ni X.B."/>
            <person name="Tian J.H."/>
            <person name="Sheng Y."/>
            <person name="Liu T."/>
            <person name="Pan Y.S."/>
            <person name="Xia L.Y."/>
            <person name="Li J."/>
            <person name="Zhao F."/>
            <person name="Cao W.C."/>
        </authorList>
    </citation>
    <scope>NUCLEOTIDE SEQUENCE [LARGE SCALE GENOMIC DNA]</scope>
    <source>
        <strain evidence="2">HaeL-2018</strain>
    </source>
</reference>
<comment type="caution">
    <text evidence="2">The sequence shown here is derived from an EMBL/GenBank/DDBJ whole genome shotgun (WGS) entry which is preliminary data.</text>
</comment>
<dbReference type="AlphaFoldDB" id="A0A9J6FXV0"/>
<keyword evidence="3" id="KW-1185">Reference proteome</keyword>
<dbReference type="Proteomes" id="UP000821853">
    <property type="component" value="Chromosome 2"/>
</dbReference>
<evidence type="ECO:0000313" key="2">
    <source>
        <dbReference type="EMBL" id="KAH9367161.1"/>
    </source>
</evidence>
<proteinExistence type="predicted"/>
<gene>
    <name evidence="2" type="ORF">HPB48_014763</name>
</gene>
<dbReference type="VEuPathDB" id="VectorBase:HLOH_062411"/>
<dbReference type="OrthoDB" id="7753208at2759"/>
<dbReference type="CDD" id="cd22343">
    <property type="entry name" value="PDDEXK_lambda_exonuclease-like"/>
    <property type="match status" value="1"/>
</dbReference>